<reference evidence="18 19" key="1">
    <citation type="journal article" date="2011" name="Genome Biol. Evol.">
        <title>Reductive evolution of bacterial genome in insect gut environment.</title>
        <authorList>
            <person name="Nikoh N."/>
            <person name="Hosokawa T."/>
            <person name="Ohshima K."/>
            <person name="Hattori M."/>
            <person name="Fukatsu T."/>
        </authorList>
    </citation>
    <scope>NUCLEOTIDE SEQUENCE [LARGE SCALE GENOMIC DNA]</scope>
    <source>
        <strain evidence="18 19">Mpkobe</strain>
    </source>
</reference>
<evidence type="ECO:0000256" key="10">
    <source>
        <dbReference type="ARBA" id="ARBA00023186"/>
    </source>
</evidence>
<dbReference type="STRING" id="476281.ICMP_313"/>
<feature type="zinc finger region" description="CR-type" evidence="15">
    <location>
        <begin position="127"/>
        <end position="205"/>
    </location>
</feature>
<keyword evidence="8 14" id="KW-0862">Zinc</keyword>
<evidence type="ECO:0000256" key="6">
    <source>
        <dbReference type="ARBA" id="ARBA00022737"/>
    </source>
</evidence>
<evidence type="ECO:0000256" key="13">
    <source>
        <dbReference type="ARBA" id="ARBA00067609"/>
    </source>
</evidence>
<evidence type="ECO:0000256" key="2">
    <source>
        <dbReference type="ARBA" id="ARBA00011738"/>
    </source>
</evidence>
<dbReference type="GO" id="GO:0031072">
    <property type="term" value="F:heat shock protein binding"/>
    <property type="evidence" value="ECO:0007669"/>
    <property type="project" value="InterPro"/>
</dbReference>
<dbReference type="InterPro" id="IPR018253">
    <property type="entry name" value="DnaJ_domain_CS"/>
</dbReference>
<dbReference type="PANTHER" id="PTHR43096:SF48">
    <property type="entry name" value="CHAPERONE PROTEIN DNAJ"/>
    <property type="match status" value="1"/>
</dbReference>
<evidence type="ECO:0000256" key="4">
    <source>
        <dbReference type="ARBA" id="ARBA00022705"/>
    </source>
</evidence>
<dbReference type="GO" id="GO:0051082">
    <property type="term" value="F:unfolded protein binding"/>
    <property type="evidence" value="ECO:0007669"/>
    <property type="project" value="UniProtKB-UniRule"/>
</dbReference>
<keyword evidence="5 14" id="KW-0479">Metal-binding</keyword>
<dbReference type="Gene3D" id="1.10.287.110">
    <property type="entry name" value="DnaJ domain"/>
    <property type="match status" value="1"/>
</dbReference>
<dbReference type="GO" id="GO:0005524">
    <property type="term" value="F:ATP binding"/>
    <property type="evidence" value="ECO:0007669"/>
    <property type="project" value="InterPro"/>
</dbReference>
<comment type="subunit">
    <text evidence="2 14">Homodimer.</text>
</comment>
<dbReference type="NCBIfam" id="NF008035">
    <property type="entry name" value="PRK10767.1"/>
    <property type="match status" value="1"/>
</dbReference>
<evidence type="ECO:0000256" key="11">
    <source>
        <dbReference type="ARBA" id="ARBA00053423"/>
    </source>
</evidence>
<feature type="binding site" evidence="14">
    <location>
        <position position="179"/>
    </location>
    <ligand>
        <name>Zn(2+)</name>
        <dbReference type="ChEBI" id="CHEBI:29105"/>
        <label>2</label>
    </ligand>
</feature>
<dbReference type="NCBIfam" id="TIGR02349">
    <property type="entry name" value="DnaJ_bact"/>
    <property type="match status" value="1"/>
</dbReference>
<keyword evidence="10 14" id="KW-0143">Chaperone</keyword>
<dbReference type="KEGG" id="icp:ICMP_313"/>
<comment type="function">
    <text evidence="11 14">Participates actively in the response to hyperosmotic and heat shock by preventing the aggregation of stress-denatured proteins and by disaggregating proteins, also in an autonomous, DnaK-independent fashion. Unfolded proteins bind initially to DnaJ; upon interaction with the DnaJ-bound protein, DnaK hydrolyzes its bound ATP, resulting in the formation of a stable complex. GrpE releases ADP from DnaK; ATP binding to DnaK triggers the release of the substrate protein, thus completing the reaction cycle. Several rounds of ATP-dependent interactions between DnaJ, DnaK and GrpE are required for fully efficient folding. Also involved, together with DnaK and GrpE, in the DNA replication of plasmids through activation of initiation proteins.</text>
</comment>
<feature type="domain" description="CR-type" evidence="17">
    <location>
        <begin position="127"/>
        <end position="205"/>
    </location>
</feature>
<name>C5WCW1_9ENTR</name>
<feature type="binding site" evidence="14">
    <location>
        <position position="193"/>
    </location>
    <ligand>
        <name>Zn(2+)</name>
        <dbReference type="ChEBI" id="CHEBI:29105"/>
        <label>1</label>
    </ligand>
</feature>
<evidence type="ECO:0000256" key="12">
    <source>
        <dbReference type="ARBA" id="ARBA00061004"/>
    </source>
</evidence>
<dbReference type="CDD" id="cd10747">
    <property type="entry name" value="DnaJ_C"/>
    <property type="match status" value="1"/>
</dbReference>
<feature type="repeat" description="CXXCXGXG motif" evidence="14">
    <location>
        <begin position="140"/>
        <end position="147"/>
    </location>
</feature>
<dbReference type="InterPro" id="IPR036869">
    <property type="entry name" value="J_dom_sf"/>
</dbReference>
<accession>C5WCW1</accession>
<feature type="repeat" description="CXXCXGXG motif" evidence="14">
    <location>
        <begin position="157"/>
        <end position="164"/>
    </location>
</feature>
<dbReference type="AlphaFoldDB" id="C5WCW1"/>
<evidence type="ECO:0000259" key="16">
    <source>
        <dbReference type="PROSITE" id="PS50076"/>
    </source>
</evidence>
<organism evidence="18 19">
    <name type="scientific">Candidatus Ishikawaella capsulata Mpkobe</name>
    <dbReference type="NCBI Taxonomy" id="476281"/>
    <lineage>
        <taxon>Bacteria</taxon>
        <taxon>Pseudomonadati</taxon>
        <taxon>Pseudomonadota</taxon>
        <taxon>Gammaproteobacteria</taxon>
        <taxon>Enterobacterales</taxon>
        <taxon>Enterobacteriaceae</taxon>
        <taxon>Candidatus Ishikawella</taxon>
    </lineage>
</organism>
<evidence type="ECO:0000313" key="18">
    <source>
        <dbReference type="EMBL" id="BAH83167.1"/>
    </source>
</evidence>
<dbReference type="CDD" id="cd06257">
    <property type="entry name" value="DnaJ"/>
    <property type="match status" value="1"/>
</dbReference>
<dbReference type="HAMAP" id="MF_01152">
    <property type="entry name" value="DnaJ"/>
    <property type="match status" value="1"/>
</dbReference>
<dbReference type="GO" id="GO:0005737">
    <property type="term" value="C:cytoplasm"/>
    <property type="evidence" value="ECO:0007669"/>
    <property type="project" value="UniProtKB-SubCell"/>
</dbReference>
<dbReference type="PANTHER" id="PTHR43096">
    <property type="entry name" value="DNAJ HOMOLOG 1, MITOCHONDRIAL-RELATED"/>
    <property type="match status" value="1"/>
</dbReference>
<feature type="binding site" evidence="14">
    <location>
        <position position="196"/>
    </location>
    <ligand>
        <name>Zn(2+)</name>
        <dbReference type="ChEBI" id="CHEBI:29105"/>
        <label>1</label>
    </ligand>
</feature>
<protein>
    <recommendedName>
        <fullName evidence="13 14">Chaperone protein DnaJ</fullName>
    </recommendedName>
</protein>
<dbReference type="InterPro" id="IPR036410">
    <property type="entry name" value="HSP_DnaJ_Cys-rich_dom_sf"/>
</dbReference>
<dbReference type="GO" id="GO:0009408">
    <property type="term" value="P:response to heat"/>
    <property type="evidence" value="ECO:0007669"/>
    <property type="project" value="InterPro"/>
</dbReference>
<dbReference type="SMART" id="SM00271">
    <property type="entry name" value="DnaJ"/>
    <property type="match status" value="1"/>
</dbReference>
<keyword evidence="6 14" id="KW-0677">Repeat</keyword>
<evidence type="ECO:0000256" key="5">
    <source>
        <dbReference type="ARBA" id="ARBA00022723"/>
    </source>
</evidence>
<evidence type="ECO:0000256" key="14">
    <source>
        <dbReference type="HAMAP-Rule" id="MF_01152"/>
    </source>
</evidence>
<keyword evidence="9 14" id="KW-0346">Stress response</keyword>
<sequence>MVKSDYYNILGISKSADDQMIKKAYKRLAMKYHPDRNPNKEAEAKFKEIKEAYEVLIDKHKRAAYDKFGHSAFDQQSSGAGFGNSDFSDIFGDVFGDIFGGGRRQHPTRGADIRYNLELTLEEAVRGIFKEIGVPTLDQCKECRGSGAKKGTQPQNCPTCQGSGQVHMRQGFFTMQQTCPFCQGRGKVIKNPCSICRGNGKVKKLKSLSVKIPAGIDTGDRIRLTGEGEAGEYGAGAGDLYVDISIKKHPIFVREGNNLYCKVPINFAMAALGGEIEVPTLNGRVKLKIPSETQTGRLFRLRGKGVSSVHNGTLGDLMCRVIIETPINLNEKQKNLLRDLERSFCGPTGEKNSPQSKSFFDGMKKFFDDLTR</sequence>
<dbReference type="FunFam" id="2.60.260.20:FF:000004">
    <property type="entry name" value="Molecular chaperone DnaJ"/>
    <property type="match status" value="1"/>
</dbReference>
<evidence type="ECO:0000256" key="15">
    <source>
        <dbReference type="PROSITE-ProRule" id="PRU00546"/>
    </source>
</evidence>
<dbReference type="SUPFAM" id="SSF49493">
    <property type="entry name" value="HSP40/DnaJ peptide-binding domain"/>
    <property type="match status" value="2"/>
</dbReference>
<evidence type="ECO:0000313" key="19">
    <source>
        <dbReference type="Proteomes" id="UP000061704"/>
    </source>
</evidence>
<evidence type="ECO:0000256" key="3">
    <source>
        <dbReference type="ARBA" id="ARBA00022490"/>
    </source>
</evidence>
<feature type="domain" description="J" evidence="16">
    <location>
        <begin position="5"/>
        <end position="69"/>
    </location>
</feature>
<keyword evidence="3 14" id="KW-0963">Cytoplasm</keyword>
<keyword evidence="4 14" id="KW-0235">DNA replication</keyword>
<feature type="binding site" evidence="14">
    <location>
        <position position="140"/>
    </location>
    <ligand>
        <name>Zn(2+)</name>
        <dbReference type="ChEBI" id="CHEBI:29105"/>
        <label>1</label>
    </ligand>
</feature>
<dbReference type="Pfam" id="PF00684">
    <property type="entry name" value="DnaJ_CXXCXGXG"/>
    <property type="match status" value="1"/>
</dbReference>
<feature type="binding site" evidence="14">
    <location>
        <position position="182"/>
    </location>
    <ligand>
        <name>Zn(2+)</name>
        <dbReference type="ChEBI" id="CHEBI:29105"/>
        <label>2</label>
    </ligand>
</feature>
<dbReference type="Pfam" id="PF01556">
    <property type="entry name" value="DnaJ_C"/>
    <property type="match status" value="1"/>
</dbReference>
<dbReference type="InterPro" id="IPR008971">
    <property type="entry name" value="HSP40/DnaJ_pept-bd"/>
</dbReference>
<comment type="domain">
    <text evidence="14">The J domain is necessary and sufficient to stimulate DnaK ATPase activity. Zinc center 1 plays an important role in the autonomous, DnaK-independent chaperone activity of DnaJ. Zinc center 2 is essential for interaction with DnaK and for DnaJ activity.</text>
</comment>
<keyword evidence="19" id="KW-1185">Reference proteome</keyword>
<feature type="binding site" evidence="14">
    <location>
        <position position="143"/>
    </location>
    <ligand>
        <name>Zn(2+)</name>
        <dbReference type="ChEBI" id="CHEBI:29105"/>
        <label>1</label>
    </ligand>
</feature>
<dbReference type="InterPro" id="IPR001305">
    <property type="entry name" value="HSP_DnaJ_Cys-rich_dom"/>
</dbReference>
<comment type="subcellular location">
    <subcellularLocation>
        <location evidence="1 14">Cytoplasm</location>
    </subcellularLocation>
</comment>
<evidence type="ECO:0000259" key="17">
    <source>
        <dbReference type="PROSITE" id="PS51188"/>
    </source>
</evidence>
<dbReference type="InterPro" id="IPR012724">
    <property type="entry name" value="DnaJ"/>
</dbReference>
<dbReference type="GO" id="GO:0006260">
    <property type="term" value="P:DNA replication"/>
    <property type="evidence" value="ECO:0007669"/>
    <property type="project" value="UniProtKB-KW"/>
</dbReference>
<dbReference type="Gene3D" id="2.10.230.10">
    <property type="entry name" value="Heat shock protein DnaJ, cysteine-rich domain"/>
    <property type="match status" value="1"/>
</dbReference>
<dbReference type="Gene3D" id="2.60.260.20">
    <property type="entry name" value="Urease metallochaperone UreE, N-terminal domain"/>
    <property type="match status" value="2"/>
</dbReference>
<evidence type="ECO:0000256" key="8">
    <source>
        <dbReference type="ARBA" id="ARBA00022833"/>
    </source>
</evidence>
<comment type="cofactor">
    <cofactor evidence="14">
        <name>Zn(2+)</name>
        <dbReference type="ChEBI" id="CHEBI:29105"/>
    </cofactor>
    <text evidence="14">Binds 2 Zn(2+) ions per monomer.</text>
</comment>
<dbReference type="FunFam" id="2.10.230.10:FF:000002">
    <property type="entry name" value="Molecular chaperone DnaJ"/>
    <property type="match status" value="1"/>
</dbReference>
<proteinExistence type="inferred from homology"/>
<dbReference type="HOGENOM" id="CLU_017633_0_7_6"/>
<dbReference type="PROSITE" id="PS51188">
    <property type="entry name" value="ZF_CR"/>
    <property type="match status" value="1"/>
</dbReference>
<dbReference type="GO" id="GO:0042026">
    <property type="term" value="P:protein refolding"/>
    <property type="evidence" value="ECO:0007669"/>
    <property type="project" value="TreeGrafter"/>
</dbReference>
<feature type="repeat" description="CXXCXGXG motif" evidence="14">
    <location>
        <begin position="193"/>
        <end position="200"/>
    </location>
</feature>
<dbReference type="PRINTS" id="PR00625">
    <property type="entry name" value="JDOMAIN"/>
</dbReference>
<feature type="binding site" evidence="14">
    <location>
        <position position="160"/>
    </location>
    <ligand>
        <name>Zn(2+)</name>
        <dbReference type="ChEBI" id="CHEBI:29105"/>
        <label>2</label>
    </ligand>
</feature>
<dbReference type="PROSITE" id="PS50076">
    <property type="entry name" value="DNAJ_2"/>
    <property type="match status" value="1"/>
</dbReference>
<dbReference type="CDD" id="cd10719">
    <property type="entry name" value="DnaJ_zf"/>
    <property type="match status" value="1"/>
</dbReference>
<dbReference type="RefSeq" id="WP_041069210.1">
    <property type="nucleotide sequence ID" value="NZ_AP010872.1"/>
</dbReference>
<dbReference type="PROSITE" id="PS00636">
    <property type="entry name" value="DNAJ_1"/>
    <property type="match status" value="1"/>
</dbReference>
<feature type="binding site" evidence="14">
    <location>
        <position position="157"/>
    </location>
    <ligand>
        <name>Zn(2+)</name>
        <dbReference type="ChEBI" id="CHEBI:29105"/>
        <label>2</label>
    </ligand>
</feature>
<dbReference type="Proteomes" id="UP000061704">
    <property type="component" value="Chromosome"/>
</dbReference>
<comment type="similarity">
    <text evidence="12 14">Belongs to the DnaJ family.</text>
</comment>
<feature type="repeat" description="CXXCXGXG motif" evidence="14">
    <location>
        <begin position="179"/>
        <end position="186"/>
    </location>
</feature>
<evidence type="ECO:0000256" key="9">
    <source>
        <dbReference type="ARBA" id="ARBA00023016"/>
    </source>
</evidence>
<dbReference type="SUPFAM" id="SSF57938">
    <property type="entry name" value="DnaJ/Hsp40 cysteine-rich domain"/>
    <property type="match status" value="1"/>
</dbReference>
<keyword evidence="7 14" id="KW-0863">Zinc-finger</keyword>
<dbReference type="GO" id="GO:0008270">
    <property type="term" value="F:zinc ion binding"/>
    <property type="evidence" value="ECO:0007669"/>
    <property type="project" value="UniProtKB-UniRule"/>
</dbReference>
<dbReference type="OrthoDB" id="9779889at2"/>
<dbReference type="InterPro" id="IPR001623">
    <property type="entry name" value="DnaJ_domain"/>
</dbReference>
<dbReference type="EMBL" id="AP010872">
    <property type="protein sequence ID" value="BAH83167.1"/>
    <property type="molecule type" value="Genomic_DNA"/>
</dbReference>
<dbReference type="FunFam" id="1.10.287.110:FF:000034">
    <property type="entry name" value="Chaperone protein DnaJ"/>
    <property type="match status" value="1"/>
</dbReference>
<dbReference type="InterPro" id="IPR002939">
    <property type="entry name" value="DnaJ_C"/>
</dbReference>
<evidence type="ECO:0000256" key="1">
    <source>
        <dbReference type="ARBA" id="ARBA00004496"/>
    </source>
</evidence>
<dbReference type="SUPFAM" id="SSF46565">
    <property type="entry name" value="Chaperone J-domain"/>
    <property type="match status" value="1"/>
</dbReference>
<gene>
    <name evidence="14 18" type="primary">dnaJ</name>
    <name evidence="18" type="ORF">ICMP_313</name>
</gene>
<dbReference type="Pfam" id="PF00226">
    <property type="entry name" value="DnaJ"/>
    <property type="match status" value="1"/>
</dbReference>
<evidence type="ECO:0000256" key="7">
    <source>
        <dbReference type="ARBA" id="ARBA00022771"/>
    </source>
</evidence>